<evidence type="ECO:0000256" key="2">
    <source>
        <dbReference type="ARBA" id="ARBA00022448"/>
    </source>
</evidence>
<gene>
    <name evidence="12" type="primary">CSON001220</name>
</gene>
<feature type="transmembrane region" description="Helical" evidence="8">
    <location>
        <begin position="898"/>
        <end position="918"/>
    </location>
</feature>
<feature type="transmembrane region" description="Helical" evidence="8">
    <location>
        <begin position="182"/>
        <end position="199"/>
    </location>
</feature>
<dbReference type="CDD" id="cd18580">
    <property type="entry name" value="ABC_6TM_ABCC_D2"/>
    <property type="match status" value="1"/>
</dbReference>
<dbReference type="Pfam" id="PF00005">
    <property type="entry name" value="ABC_tran"/>
    <property type="match status" value="2"/>
</dbReference>
<proteinExistence type="predicted"/>
<keyword evidence="2" id="KW-0813">Transport</keyword>
<dbReference type="InterPro" id="IPR044746">
    <property type="entry name" value="ABCC_6TM_D1"/>
</dbReference>
<dbReference type="InterPro" id="IPR017871">
    <property type="entry name" value="ABC_transporter-like_CS"/>
</dbReference>
<feature type="transmembrane region" description="Helical" evidence="8">
    <location>
        <begin position="1035"/>
        <end position="1057"/>
    </location>
</feature>
<dbReference type="PANTHER" id="PTHR24223">
    <property type="entry name" value="ATP-BINDING CASSETTE SUB-FAMILY C"/>
    <property type="match status" value="1"/>
</dbReference>
<feature type="domain" description="ABC transporter" evidence="9">
    <location>
        <begin position="1099"/>
        <end position="1327"/>
    </location>
</feature>
<comment type="subcellular location">
    <subcellularLocation>
        <location evidence="1">Membrane</location>
        <topology evidence="1">Multi-pass membrane protein</topology>
    </subcellularLocation>
</comment>
<dbReference type="GO" id="GO:0140359">
    <property type="term" value="F:ABC-type transporter activity"/>
    <property type="evidence" value="ECO:0007669"/>
    <property type="project" value="InterPro"/>
</dbReference>
<name>A0A336LRH9_CULSO</name>
<dbReference type="SUPFAM" id="SSF52540">
    <property type="entry name" value="P-loop containing nucleoside triphosphate hydrolases"/>
    <property type="match status" value="2"/>
</dbReference>
<dbReference type="InterPro" id="IPR003593">
    <property type="entry name" value="AAA+_ATPase"/>
</dbReference>
<evidence type="ECO:0000313" key="12">
    <source>
        <dbReference type="EMBL" id="SSX20395.1"/>
    </source>
</evidence>
<dbReference type="PROSITE" id="PS50893">
    <property type="entry name" value="ABC_TRANSPORTER_2"/>
    <property type="match status" value="2"/>
</dbReference>
<evidence type="ECO:0000256" key="4">
    <source>
        <dbReference type="ARBA" id="ARBA00022741"/>
    </source>
</evidence>
<feature type="transmembrane region" description="Helical" evidence="8">
    <location>
        <begin position="83"/>
        <end position="108"/>
    </location>
</feature>
<evidence type="ECO:0000313" key="11">
    <source>
        <dbReference type="EMBL" id="SSX00015.1"/>
    </source>
</evidence>
<evidence type="ECO:0000256" key="7">
    <source>
        <dbReference type="ARBA" id="ARBA00023136"/>
    </source>
</evidence>
<keyword evidence="7 8" id="KW-0472">Membrane</keyword>
<feature type="transmembrane region" description="Helical" evidence="8">
    <location>
        <begin position="284"/>
        <end position="303"/>
    </location>
</feature>
<dbReference type="PROSITE" id="PS50929">
    <property type="entry name" value="ABC_TM1F"/>
    <property type="match status" value="2"/>
</dbReference>
<evidence type="ECO:0000256" key="8">
    <source>
        <dbReference type="SAM" id="Phobius"/>
    </source>
</evidence>
<dbReference type="OMA" id="KNPRQGA"/>
<dbReference type="EMBL" id="UFQT01000118">
    <property type="protein sequence ID" value="SSX20395.1"/>
    <property type="molecule type" value="Genomic_DNA"/>
</dbReference>
<feature type="transmembrane region" description="Helical" evidence="8">
    <location>
        <begin position="410"/>
        <end position="431"/>
    </location>
</feature>
<evidence type="ECO:0000259" key="10">
    <source>
        <dbReference type="PROSITE" id="PS50929"/>
    </source>
</evidence>
<dbReference type="GO" id="GO:0016887">
    <property type="term" value="F:ATP hydrolysis activity"/>
    <property type="evidence" value="ECO:0007669"/>
    <property type="project" value="InterPro"/>
</dbReference>
<dbReference type="FunFam" id="3.40.50.300:FF:000163">
    <property type="entry name" value="Multidrug resistance-associated protein member 4"/>
    <property type="match status" value="1"/>
</dbReference>
<dbReference type="GO" id="GO:0016020">
    <property type="term" value="C:membrane"/>
    <property type="evidence" value="ECO:0007669"/>
    <property type="project" value="UniProtKB-SubCell"/>
</dbReference>
<dbReference type="VEuPathDB" id="VectorBase:CSON001220"/>
<dbReference type="FunFam" id="1.20.1560.10:FF:000014">
    <property type="entry name" value="Multidrug resistance-associated protein member 4"/>
    <property type="match status" value="1"/>
</dbReference>
<dbReference type="InterPro" id="IPR027417">
    <property type="entry name" value="P-loop_NTPase"/>
</dbReference>
<feature type="transmembrane region" description="Helical" evidence="8">
    <location>
        <begin position="255"/>
        <end position="278"/>
    </location>
</feature>
<evidence type="ECO:0000256" key="3">
    <source>
        <dbReference type="ARBA" id="ARBA00022692"/>
    </source>
</evidence>
<dbReference type="InterPro" id="IPR044726">
    <property type="entry name" value="ABCC_6TM_D2"/>
</dbReference>
<dbReference type="PROSITE" id="PS00211">
    <property type="entry name" value="ABC_TRANSPORTER_1"/>
    <property type="match status" value="1"/>
</dbReference>
<feature type="domain" description="ABC transmembrane type-1" evidence="10">
    <location>
        <begin position="178"/>
        <end position="412"/>
    </location>
</feature>
<dbReference type="CDD" id="cd18579">
    <property type="entry name" value="ABC_6TM_ABCC_D1"/>
    <property type="match status" value="1"/>
</dbReference>
<reference evidence="11" key="1">
    <citation type="submission" date="2018-04" db="EMBL/GenBank/DDBJ databases">
        <authorList>
            <person name="Go L.Y."/>
            <person name="Mitchell J.A."/>
        </authorList>
    </citation>
    <scope>NUCLEOTIDE SEQUENCE</scope>
    <source>
        <tissue evidence="11">Whole organism</tissue>
    </source>
</reference>
<protein>
    <submittedName>
        <fullName evidence="12">CSON001220 protein</fullName>
    </submittedName>
</protein>
<dbReference type="InterPro" id="IPR003439">
    <property type="entry name" value="ABC_transporter-like_ATP-bd"/>
</dbReference>
<keyword evidence="5" id="KW-0067">ATP-binding</keyword>
<reference evidence="12" key="2">
    <citation type="submission" date="2018-07" db="EMBL/GenBank/DDBJ databases">
        <authorList>
            <person name="Quirk P.G."/>
            <person name="Krulwich T.A."/>
        </authorList>
    </citation>
    <scope>NUCLEOTIDE SEQUENCE</scope>
</reference>
<evidence type="ECO:0000259" key="9">
    <source>
        <dbReference type="PROSITE" id="PS50893"/>
    </source>
</evidence>
<dbReference type="FunFam" id="3.40.50.300:FF:000482">
    <property type="entry name" value="Multidrug resistance-associated protein member 4"/>
    <property type="match status" value="1"/>
</dbReference>
<dbReference type="CDD" id="cd03244">
    <property type="entry name" value="ABCC_MRP_domain2"/>
    <property type="match status" value="1"/>
</dbReference>
<keyword evidence="6 8" id="KW-1133">Transmembrane helix</keyword>
<feature type="transmembrane region" description="Helical" evidence="8">
    <location>
        <begin position="772"/>
        <end position="792"/>
    </location>
</feature>
<dbReference type="EMBL" id="UFQS01000118">
    <property type="protein sequence ID" value="SSX00015.1"/>
    <property type="molecule type" value="Genomic_DNA"/>
</dbReference>
<dbReference type="Gene3D" id="3.40.50.300">
    <property type="entry name" value="P-loop containing nucleotide triphosphate hydrolases"/>
    <property type="match status" value="2"/>
</dbReference>
<keyword evidence="4" id="KW-0547">Nucleotide-binding</keyword>
<dbReference type="CDD" id="cd03250">
    <property type="entry name" value="ABCC_MRP_domain1"/>
    <property type="match status" value="1"/>
</dbReference>
<evidence type="ECO:0000256" key="1">
    <source>
        <dbReference type="ARBA" id="ARBA00004141"/>
    </source>
</evidence>
<feature type="domain" description="ABC transporter" evidence="9">
    <location>
        <begin position="467"/>
        <end position="694"/>
    </location>
</feature>
<keyword evidence="3 8" id="KW-0812">Transmembrane</keyword>
<evidence type="ECO:0000256" key="5">
    <source>
        <dbReference type="ARBA" id="ARBA00022840"/>
    </source>
</evidence>
<sequence length="1361" mass="152725">MDNSKKPEKENPRKYANPLSKLLFCWIIPLMFTGTRHGLTTENLTKCLEKDESEMLGNKLEIAWDKECEKARRKNREPKLRNALFLVFYKSCLWDGFLIFLFCLIKSLQPVVLAQLLVQFQNTNSTLIPSLDSTQSRKTPVYDDESLSVFVEDDPHPLYKNLGDENLSASIMTWFDYAWNDVFWLTTLVVLMTLIPCFLSHHSDLSQRLIGARMRIACCSAIYRKTLRMSKKSAGQTPAGYLVNLLSNDVSRLDYGFIFAHYIWVLPFQSCLICYLLWRNVRWAAFVGVVGLLLKTIPVQTGLSRLSSVLRMKVAKRTDNRVGIMNEIIQGIQVIKMYAWETAFEKVVAMARKKEITQIRYASYIRGIYLSTMVFTERSTLLIAIATCVFMGEIPITADIVFSMAQFFNILQLTAAIYYPMAVSFGAEALVSIQRIQEYLSVEEQDNVSVGLHKIERTETVENEPEVSIKDVTAVWDINSETKTLKDISIDINSGVLCAIIGSVGSGKSSLLQLLLGELPIYSGDVYISDSISYASQEPWLFTGTVRQNILFGLPYNRKRYRDVVKHCALITDFEQLPNADQTIIGDRGSALSGGQKARVNLARACYKEAQVYILDDPLSAVDSHVGKHLFDEVMGPNGYLASQKATRILVTHQVHFLKEADWIVVLDQGKVLMQGTFNDLAKSNLDLGKLVQPTEPDEEIPEEEYDTEEDDIPYIDGVSRSNGYLSLGSNTSLARAKSMSKSMSLRNVTTNAEQQAEGGVSFYVWKSYFKAGASILLLILLVLVLLGSQAVTSGSDYFVNIWTQQEYLRYHNQTTEYTTYDCLYIYTGLIVGVIFMTCLRGWMFFNICMAASRKLHNNMFACLLRAPMQFFDTNPGGRILNRFSKDMGAIDELLPKAMMDSLQISLVMIGILAVISIVNPLLLIPLAGAIFFFYLALKLYLRPAQDLKRLEGICRSPVFSHLSATLNGISTIRANQAQEKVATEFDGLQDVHSAVWQLTMCSNTALGLWLDCISTTFVACVAFSFIVLNNGNTFSGNVGLAISQALILTGMVQYGIRQTTESIQQMTCVERVLQYSNIDSEVSPKKIAPKDWPWKGLIEFKDMSLYYGNSAPVLKNLNIRIEPSWKVGIVGRTGAGKSSLIGALFRLANIDGKILIDGIDTGVISLDSLREKISIIPQDPVLFSASIRYNLDPFNKYEDDALWQALEAVELKSSILGLHFMVSEGGSNFSVGQRQLLCLARAILRGNKILVLDEATANVDPQTDALIQTTIREKFKNCTVLTVAHRLHTVMDSDRILVMEHGYAKEFDIPHLLLEDTDGLLRNMVEATGPQESESLKRIAEDSYVKLQLLDQQNNLFKFS</sequence>
<dbReference type="Gene3D" id="1.20.1560.10">
    <property type="entry name" value="ABC transporter type 1, transmembrane domain"/>
    <property type="match status" value="2"/>
</dbReference>
<dbReference type="Pfam" id="PF00664">
    <property type="entry name" value="ABC_membrane"/>
    <property type="match status" value="2"/>
</dbReference>
<dbReference type="SMART" id="SM00382">
    <property type="entry name" value="AAA"/>
    <property type="match status" value="2"/>
</dbReference>
<dbReference type="InterPro" id="IPR036640">
    <property type="entry name" value="ABC1_TM_sf"/>
</dbReference>
<organism evidence="12">
    <name type="scientific">Culicoides sonorensis</name>
    <name type="common">Biting midge</name>
    <dbReference type="NCBI Taxonomy" id="179676"/>
    <lineage>
        <taxon>Eukaryota</taxon>
        <taxon>Metazoa</taxon>
        <taxon>Ecdysozoa</taxon>
        <taxon>Arthropoda</taxon>
        <taxon>Hexapoda</taxon>
        <taxon>Insecta</taxon>
        <taxon>Pterygota</taxon>
        <taxon>Neoptera</taxon>
        <taxon>Endopterygota</taxon>
        <taxon>Diptera</taxon>
        <taxon>Nematocera</taxon>
        <taxon>Chironomoidea</taxon>
        <taxon>Ceratopogonidae</taxon>
        <taxon>Ceratopogoninae</taxon>
        <taxon>Culicoides</taxon>
        <taxon>Monoculicoides</taxon>
    </lineage>
</organism>
<feature type="domain" description="ABC transmembrane type-1" evidence="10">
    <location>
        <begin position="780"/>
        <end position="1065"/>
    </location>
</feature>
<evidence type="ECO:0000256" key="6">
    <source>
        <dbReference type="ARBA" id="ARBA00022989"/>
    </source>
</evidence>
<feature type="transmembrane region" description="Helical" evidence="8">
    <location>
        <begin position="824"/>
        <end position="846"/>
    </location>
</feature>
<accession>A0A336LRH9</accession>
<dbReference type="InterPro" id="IPR011527">
    <property type="entry name" value="ABC1_TM_dom"/>
</dbReference>
<dbReference type="InterPro" id="IPR050173">
    <property type="entry name" value="ABC_transporter_C-like"/>
</dbReference>
<dbReference type="SUPFAM" id="SSF90123">
    <property type="entry name" value="ABC transporter transmembrane region"/>
    <property type="match status" value="2"/>
</dbReference>
<dbReference type="GO" id="GO:0005524">
    <property type="term" value="F:ATP binding"/>
    <property type="evidence" value="ECO:0007669"/>
    <property type="project" value="UniProtKB-KW"/>
</dbReference>
<dbReference type="PANTHER" id="PTHR24223:SF415">
    <property type="entry name" value="FI20190P1"/>
    <property type="match status" value="1"/>
</dbReference>
<feature type="transmembrane region" description="Helical" evidence="8">
    <location>
        <begin position="1007"/>
        <end position="1029"/>
    </location>
</feature>
<feature type="transmembrane region" description="Helical" evidence="8">
    <location>
        <begin position="381"/>
        <end position="404"/>
    </location>
</feature>